<feature type="domain" description="DDE-1" evidence="1">
    <location>
        <begin position="131"/>
        <end position="260"/>
    </location>
</feature>
<dbReference type="Proteomes" id="UP001652625">
    <property type="component" value="Chromosome 11"/>
</dbReference>
<name>A0ABM4CUP3_HYDVU</name>
<proteinExistence type="predicted"/>
<dbReference type="Gene3D" id="3.30.420.10">
    <property type="entry name" value="Ribonuclease H-like superfamily/Ribonuclease H"/>
    <property type="match status" value="1"/>
</dbReference>
<dbReference type="InterPro" id="IPR004875">
    <property type="entry name" value="DDE_SF_endonuclease_dom"/>
</dbReference>
<organism evidence="2 3">
    <name type="scientific">Hydra vulgaris</name>
    <name type="common">Hydra</name>
    <name type="synonym">Hydra attenuata</name>
    <dbReference type="NCBI Taxonomy" id="6087"/>
    <lineage>
        <taxon>Eukaryota</taxon>
        <taxon>Metazoa</taxon>
        <taxon>Cnidaria</taxon>
        <taxon>Hydrozoa</taxon>
        <taxon>Hydroidolina</taxon>
        <taxon>Anthoathecata</taxon>
        <taxon>Aplanulata</taxon>
        <taxon>Hydridae</taxon>
        <taxon>Hydra</taxon>
    </lineage>
</organism>
<accession>A0ABM4CUP3</accession>
<dbReference type="GeneID" id="136087081"/>
<dbReference type="Pfam" id="PF03184">
    <property type="entry name" value="DDE_1"/>
    <property type="match status" value="1"/>
</dbReference>
<dbReference type="InterPro" id="IPR036397">
    <property type="entry name" value="RNaseH_sf"/>
</dbReference>
<sequence length="349" mass="39000">MSTKKTKAFKEDNILAALTDMKENKISLRKAAFKRGVPVSMLKDRENINNIWLRKADNLASKRAACTPEIIYLYFECVTKQYQKTGITSGSHIWNCDEAGFLGDQGKVTVVCQKGTRCAFKLTGNNEKIHYTVNNCCNADGHFAPPFVIYKAKRNFRPDWAKGSKVGTKYSISKSGWMEHGTFIKWPKEVFIPETEQIGGIHILVLDGHTTHIALKVVLLCKKHNIILICLPEHSSNILQPLDRGGYCHVKQAWKEILTNFQYTGLFPLNKNNINHKALAITQMFNLPSSTLATSAPHTPSCSDTISLSSTAAAAPTPTTHRLLSFSTTSASSFDRYQAYVEHCKTISR</sequence>
<dbReference type="RefSeq" id="XP_065665659.1">
    <property type="nucleotide sequence ID" value="XM_065809587.1"/>
</dbReference>
<dbReference type="PANTHER" id="PTHR19303:SF74">
    <property type="entry name" value="POGO TRANSPOSABLE ELEMENT WITH KRAB DOMAIN"/>
    <property type="match status" value="1"/>
</dbReference>
<evidence type="ECO:0000259" key="1">
    <source>
        <dbReference type="Pfam" id="PF03184"/>
    </source>
</evidence>
<keyword evidence="2" id="KW-1185">Reference proteome</keyword>
<dbReference type="InterPro" id="IPR050863">
    <property type="entry name" value="CenT-Element_Derived"/>
</dbReference>
<dbReference type="PANTHER" id="PTHR19303">
    <property type="entry name" value="TRANSPOSON"/>
    <property type="match status" value="1"/>
</dbReference>
<evidence type="ECO:0000313" key="2">
    <source>
        <dbReference type="Proteomes" id="UP001652625"/>
    </source>
</evidence>
<reference evidence="3" key="1">
    <citation type="submission" date="2025-08" db="UniProtKB">
        <authorList>
            <consortium name="RefSeq"/>
        </authorList>
    </citation>
    <scope>IDENTIFICATION</scope>
</reference>
<gene>
    <name evidence="3" type="primary">LOC136087081</name>
</gene>
<evidence type="ECO:0000313" key="3">
    <source>
        <dbReference type="RefSeq" id="XP_065665659.1"/>
    </source>
</evidence>
<protein>
    <submittedName>
        <fullName evidence="3">Uncharacterized protein LOC136087081</fullName>
    </submittedName>
</protein>